<feature type="transmembrane region" description="Helical" evidence="1">
    <location>
        <begin position="169"/>
        <end position="189"/>
    </location>
</feature>
<evidence type="ECO:0000313" key="2">
    <source>
        <dbReference type="EMBL" id="MDN3493450.1"/>
    </source>
</evidence>
<feature type="transmembrane region" description="Helical" evidence="1">
    <location>
        <begin position="196"/>
        <end position="213"/>
    </location>
</feature>
<name>A0ABT7ZWS9_9FLAO</name>
<gene>
    <name evidence="2" type="ORF">QMA06_12020</name>
</gene>
<evidence type="ECO:0000256" key="1">
    <source>
        <dbReference type="SAM" id="Phobius"/>
    </source>
</evidence>
<keyword evidence="1" id="KW-0812">Transmembrane</keyword>
<organism evidence="2 3">
    <name type="scientific">Winogradskyella bathintestinalis</name>
    <dbReference type="NCBI Taxonomy" id="3035208"/>
    <lineage>
        <taxon>Bacteria</taxon>
        <taxon>Pseudomonadati</taxon>
        <taxon>Bacteroidota</taxon>
        <taxon>Flavobacteriia</taxon>
        <taxon>Flavobacteriales</taxon>
        <taxon>Flavobacteriaceae</taxon>
        <taxon>Winogradskyella</taxon>
    </lineage>
</organism>
<proteinExistence type="predicted"/>
<reference evidence="2 3" key="1">
    <citation type="journal article" date="2023" name="Int. J. Syst. Evol. Microbiol.">
        <title>Winogradskyella bathintestinalis sp. nov., isolated from the intestine of the deep-sea loosejaw dragonfish, Malacosteus niger.</title>
        <authorList>
            <person name="Uniacke-Lowe S."/>
            <person name="Johnson C.N."/>
            <person name="Stanton C."/>
            <person name="Hill C."/>
            <person name="Ross P."/>
        </authorList>
    </citation>
    <scope>NUCLEOTIDE SEQUENCE [LARGE SCALE GENOMIC DNA]</scope>
    <source>
        <strain evidence="2 3">APC 3343</strain>
    </source>
</reference>
<dbReference type="EMBL" id="JASDDK010000004">
    <property type="protein sequence ID" value="MDN3493450.1"/>
    <property type="molecule type" value="Genomic_DNA"/>
</dbReference>
<comment type="caution">
    <text evidence="2">The sequence shown here is derived from an EMBL/GenBank/DDBJ whole genome shotgun (WGS) entry which is preliminary data.</text>
</comment>
<keyword evidence="1" id="KW-1133">Transmembrane helix</keyword>
<sequence length="419" mass="47140">MCANFLSAQPFTLDPKIKPTKLELTAHPKYKGAKYIEGSTTLMKDSINYHYVEGHDVFQFVDIFIFANDAKTNLSADVVFNTWSNVEETQKTATSKDGYINFKVRSHQDIGFTVSSDEAIDIPYTIVVNASPEVKNYLGSPFVKATEKNMGLETPVEKTDTVQTAESNLWIFIIIGVLLLVVGLLAGKLMGRKKTMLLVLLPFVCGISSVGYSQTVGIERARQSNVETEVFHRRERNAVNATINGHIDSQINTINKAFETEKVLEDFANAYRNLGSCLGSGTPPGQPRIPSFCDDEEDACADCFRSARAEFNRCRYNLEKLQTIYNCSTAYTDAAVALGDNTSGYHGVVGIVWQSQRRGIMRSIEEVNKAYDLKRVEMLESFHQSLMALDACEQAHGMEDWYDRFGVMFYNFVEMRYHR</sequence>
<dbReference type="Proteomes" id="UP001231197">
    <property type="component" value="Unassembled WGS sequence"/>
</dbReference>
<keyword evidence="3" id="KW-1185">Reference proteome</keyword>
<accession>A0ABT7ZWS9</accession>
<dbReference type="RefSeq" id="WP_290207109.1">
    <property type="nucleotide sequence ID" value="NZ_JASDDK010000004.1"/>
</dbReference>
<protein>
    <submittedName>
        <fullName evidence="2">Uncharacterized protein</fullName>
    </submittedName>
</protein>
<evidence type="ECO:0000313" key="3">
    <source>
        <dbReference type="Proteomes" id="UP001231197"/>
    </source>
</evidence>
<keyword evidence="1" id="KW-0472">Membrane</keyword>